<gene>
    <name evidence="8" type="primary">sigJ</name>
    <name evidence="8" type="ORF">ACFLIM_05930</name>
</gene>
<dbReference type="NCBIfam" id="NF007214">
    <property type="entry name" value="PRK09636.1"/>
    <property type="match status" value="1"/>
</dbReference>
<dbReference type="Pfam" id="PF04542">
    <property type="entry name" value="Sigma70_r2"/>
    <property type="match status" value="1"/>
</dbReference>
<keyword evidence="9" id="KW-1185">Reference proteome</keyword>
<dbReference type="InterPro" id="IPR052704">
    <property type="entry name" value="ECF_Sigma-70_Domain"/>
</dbReference>
<name>A0ABW7A8N6_9ACTN</name>
<evidence type="ECO:0000259" key="6">
    <source>
        <dbReference type="Pfam" id="PF04542"/>
    </source>
</evidence>
<dbReference type="InterPro" id="IPR014284">
    <property type="entry name" value="RNA_pol_sigma-70_dom"/>
</dbReference>
<dbReference type="Pfam" id="PF08281">
    <property type="entry name" value="Sigma70_r4_2"/>
    <property type="match status" value="1"/>
</dbReference>
<dbReference type="CDD" id="cd06171">
    <property type="entry name" value="Sigma70_r4"/>
    <property type="match status" value="1"/>
</dbReference>
<keyword evidence="5" id="KW-0804">Transcription</keyword>
<dbReference type="PANTHER" id="PTHR30173">
    <property type="entry name" value="SIGMA 19 FACTOR"/>
    <property type="match status" value="1"/>
</dbReference>
<sequence>MPAVGEYVEDTLAAAADSRRAGYDRPMPLTANDVDRFEASRPRLEAIAYRLLGSAGEAEDAVQETFLRWQAADVDRIEVPEAWLTKVLTNLCLNQVTSARARRETYVGQWLPEPLLAGDPMLGPADTAEQRESVSYAVLTLMERLSPNERAVYVLREAFDYPHREIAEILDITEAASQQIFHRAKKHVADGKARTEIDEAAARRIVEEFLAAATSGQTEPLVRLLTEDAISIGDGGGKVPARAKAFEGAVAVAKFLWGLFKPGEAKRAIAGGAPEIYAWTANGDPAVVAVVDGRVVGVMCLEVTAEGIAAFRNQVNPDKLERATAHWAAADHGEPLFNAF</sequence>
<proteinExistence type="inferred from homology"/>
<evidence type="ECO:0000256" key="5">
    <source>
        <dbReference type="ARBA" id="ARBA00023163"/>
    </source>
</evidence>
<keyword evidence="4" id="KW-0731">Sigma factor</keyword>
<dbReference type="Gene3D" id="1.10.10.10">
    <property type="entry name" value="Winged helix-like DNA-binding domain superfamily/Winged helix DNA-binding domain"/>
    <property type="match status" value="1"/>
</dbReference>
<evidence type="ECO:0000259" key="7">
    <source>
        <dbReference type="Pfam" id="PF08281"/>
    </source>
</evidence>
<dbReference type="InterPro" id="IPR013325">
    <property type="entry name" value="RNA_pol_sigma_r2"/>
</dbReference>
<evidence type="ECO:0000313" key="9">
    <source>
        <dbReference type="Proteomes" id="UP001603978"/>
    </source>
</evidence>
<dbReference type="RefSeq" id="WP_393162723.1">
    <property type="nucleotide sequence ID" value="NZ_JBICRM010000003.1"/>
</dbReference>
<dbReference type="SUPFAM" id="SSF88659">
    <property type="entry name" value="Sigma3 and sigma4 domains of RNA polymerase sigma factors"/>
    <property type="match status" value="1"/>
</dbReference>
<comment type="subunit">
    <text evidence="2">Interacts transiently with the RNA polymerase catalytic core formed by RpoA, RpoB, RpoC and RpoZ (2 alpha, 1 beta, 1 beta' and 1 omega subunit) to form the RNA polymerase holoenzyme that can initiate transcription.</text>
</comment>
<feature type="domain" description="RNA polymerase sigma factor 70 region 4 type 2" evidence="7">
    <location>
        <begin position="137"/>
        <end position="187"/>
    </location>
</feature>
<reference evidence="8 9" key="1">
    <citation type="submission" date="2024-10" db="EMBL/GenBank/DDBJ databases">
        <authorList>
            <person name="Topkara A.R."/>
            <person name="Saygin H."/>
        </authorList>
    </citation>
    <scope>NUCLEOTIDE SEQUENCE [LARGE SCALE GENOMIC DNA]</scope>
    <source>
        <strain evidence="8 9">M3C6</strain>
    </source>
</reference>
<dbReference type="InterPro" id="IPR032710">
    <property type="entry name" value="NTF2-like_dom_sf"/>
</dbReference>
<dbReference type="Gene3D" id="1.10.1740.10">
    <property type="match status" value="1"/>
</dbReference>
<protein>
    <submittedName>
        <fullName evidence="8">RNA polymerase sigma factor SigJ</fullName>
    </submittedName>
</protein>
<evidence type="ECO:0000256" key="1">
    <source>
        <dbReference type="ARBA" id="ARBA00010641"/>
    </source>
</evidence>
<comment type="caution">
    <text evidence="8">The sequence shown here is derived from an EMBL/GenBank/DDBJ whole genome shotgun (WGS) entry which is preliminary data.</text>
</comment>
<dbReference type="EMBL" id="JBICRM010000003">
    <property type="protein sequence ID" value="MFG1702712.1"/>
    <property type="molecule type" value="Genomic_DNA"/>
</dbReference>
<organism evidence="8 9">
    <name type="scientific">Nonomuraea marmarensis</name>
    <dbReference type="NCBI Taxonomy" id="3351344"/>
    <lineage>
        <taxon>Bacteria</taxon>
        <taxon>Bacillati</taxon>
        <taxon>Actinomycetota</taxon>
        <taxon>Actinomycetes</taxon>
        <taxon>Streptosporangiales</taxon>
        <taxon>Streptosporangiaceae</taxon>
        <taxon>Nonomuraea</taxon>
    </lineage>
</organism>
<dbReference type="InterPro" id="IPR007627">
    <property type="entry name" value="RNA_pol_sigma70_r2"/>
</dbReference>
<dbReference type="InterPro" id="IPR036388">
    <property type="entry name" value="WH-like_DNA-bd_sf"/>
</dbReference>
<evidence type="ECO:0000256" key="2">
    <source>
        <dbReference type="ARBA" id="ARBA00011344"/>
    </source>
</evidence>
<dbReference type="InterPro" id="IPR013324">
    <property type="entry name" value="RNA_pol_sigma_r3/r4-like"/>
</dbReference>
<keyword evidence="3" id="KW-0805">Transcription regulation</keyword>
<feature type="domain" description="RNA polymerase sigma-70 region 2" evidence="6">
    <location>
        <begin position="37"/>
        <end position="100"/>
    </location>
</feature>
<comment type="similarity">
    <text evidence="1">Belongs to the sigma-70 factor family. ECF subfamily.</text>
</comment>
<dbReference type="PANTHER" id="PTHR30173:SF36">
    <property type="entry name" value="ECF RNA POLYMERASE SIGMA FACTOR SIGJ"/>
    <property type="match status" value="1"/>
</dbReference>
<dbReference type="SUPFAM" id="SSF88946">
    <property type="entry name" value="Sigma2 domain of RNA polymerase sigma factors"/>
    <property type="match status" value="1"/>
</dbReference>
<evidence type="ECO:0000256" key="4">
    <source>
        <dbReference type="ARBA" id="ARBA00023082"/>
    </source>
</evidence>
<evidence type="ECO:0000313" key="8">
    <source>
        <dbReference type="EMBL" id="MFG1702712.1"/>
    </source>
</evidence>
<dbReference type="InterPro" id="IPR013249">
    <property type="entry name" value="RNA_pol_sigma70_r4_t2"/>
</dbReference>
<dbReference type="SUPFAM" id="SSF54427">
    <property type="entry name" value="NTF2-like"/>
    <property type="match status" value="1"/>
</dbReference>
<dbReference type="Proteomes" id="UP001603978">
    <property type="component" value="Unassembled WGS sequence"/>
</dbReference>
<accession>A0ABW7A8N6</accession>
<dbReference type="Gene3D" id="3.10.450.50">
    <property type="match status" value="1"/>
</dbReference>
<evidence type="ECO:0000256" key="3">
    <source>
        <dbReference type="ARBA" id="ARBA00023015"/>
    </source>
</evidence>
<dbReference type="NCBIfam" id="TIGR02937">
    <property type="entry name" value="sigma70-ECF"/>
    <property type="match status" value="1"/>
</dbReference>